<feature type="signal peptide" evidence="2">
    <location>
        <begin position="1"/>
        <end position="22"/>
    </location>
</feature>
<keyword evidence="4" id="KW-1185">Reference proteome</keyword>
<feature type="compositionally biased region" description="Gly residues" evidence="1">
    <location>
        <begin position="56"/>
        <end position="70"/>
    </location>
</feature>
<dbReference type="Proteomes" id="UP001487740">
    <property type="component" value="Unassembled WGS sequence"/>
</dbReference>
<feature type="compositionally biased region" description="Gly residues" evidence="1">
    <location>
        <begin position="37"/>
        <end position="46"/>
    </location>
</feature>
<dbReference type="EMBL" id="JARAKH010000018">
    <property type="protein sequence ID" value="KAK8394650.1"/>
    <property type="molecule type" value="Genomic_DNA"/>
</dbReference>
<reference evidence="3 4" key="1">
    <citation type="submission" date="2023-03" db="EMBL/GenBank/DDBJ databases">
        <title>High-quality genome of Scylla paramamosain provides insights in environmental adaptation.</title>
        <authorList>
            <person name="Zhang L."/>
        </authorList>
    </citation>
    <scope>NUCLEOTIDE SEQUENCE [LARGE SCALE GENOMIC DNA]</scope>
    <source>
        <strain evidence="3">LZ_2023a</strain>
        <tissue evidence="3">Muscle</tissue>
    </source>
</reference>
<proteinExistence type="predicted"/>
<evidence type="ECO:0000256" key="2">
    <source>
        <dbReference type="SAM" id="SignalP"/>
    </source>
</evidence>
<name>A0AAW0U753_SCYPA</name>
<comment type="caution">
    <text evidence="3">The sequence shown here is derived from an EMBL/GenBank/DDBJ whole genome shotgun (WGS) entry which is preliminary data.</text>
</comment>
<feature type="region of interest" description="Disordered" evidence="1">
    <location>
        <begin position="26"/>
        <end position="70"/>
    </location>
</feature>
<evidence type="ECO:0000313" key="3">
    <source>
        <dbReference type="EMBL" id="KAK8394650.1"/>
    </source>
</evidence>
<evidence type="ECO:0000256" key="1">
    <source>
        <dbReference type="SAM" id="MobiDB-lite"/>
    </source>
</evidence>
<evidence type="ECO:0000313" key="4">
    <source>
        <dbReference type="Proteomes" id="UP001487740"/>
    </source>
</evidence>
<keyword evidence="2" id="KW-0732">Signal</keyword>
<protein>
    <submittedName>
        <fullName evidence="3">Uncharacterized protein</fullName>
    </submittedName>
</protein>
<dbReference type="AlphaFoldDB" id="A0AAW0U753"/>
<accession>A0AAW0U753</accession>
<gene>
    <name evidence="3" type="ORF">O3P69_005842</name>
</gene>
<feature type="chain" id="PRO_5044024632" evidence="2">
    <location>
        <begin position="23"/>
        <end position="270"/>
    </location>
</feature>
<sequence>MRCWATFVLFLVAGLQFVPGKGQQYGSGIGSSQTGSSGTGTVGSGSGSASSQGSLGSAGSGSASGQGVGQSGSGAAGSGFAGFAGAGRPSGAGGAAFAGAAAGRGIAGFPGFGGAASFQRGTSVIQQQATPTVTVTVTIDRFTTLTDIVFQSFEVTLTQFVVQTATRPVQKVVSTPVNDQVAITTTVLHRPEYITLTETKSDFRLAVRTSISHVTLTHTSYNIIHMPFTITATETVQLTSPVVRTVINTRRHVVTDYRTIVNTVYVRGYH</sequence>
<organism evidence="3 4">
    <name type="scientific">Scylla paramamosain</name>
    <name type="common">Mud crab</name>
    <dbReference type="NCBI Taxonomy" id="85552"/>
    <lineage>
        <taxon>Eukaryota</taxon>
        <taxon>Metazoa</taxon>
        <taxon>Ecdysozoa</taxon>
        <taxon>Arthropoda</taxon>
        <taxon>Crustacea</taxon>
        <taxon>Multicrustacea</taxon>
        <taxon>Malacostraca</taxon>
        <taxon>Eumalacostraca</taxon>
        <taxon>Eucarida</taxon>
        <taxon>Decapoda</taxon>
        <taxon>Pleocyemata</taxon>
        <taxon>Brachyura</taxon>
        <taxon>Eubrachyura</taxon>
        <taxon>Portunoidea</taxon>
        <taxon>Portunidae</taxon>
        <taxon>Portuninae</taxon>
        <taxon>Scylla</taxon>
    </lineage>
</organism>